<dbReference type="InterPro" id="IPR006504">
    <property type="entry name" value="Tscrpt_reg_Spx/MgsR"/>
</dbReference>
<evidence type="ECO:0000313" key="4">
    <source>
        <dbReference type="Proteomes" id="UP000737113"/>
    </source>
</evidence>
<comment type="caution">
    <text evidence="3">The sequence shown here is derived from an EMBL/GenBank/DDBJ whole genome shotgun (WGS) entry which is preliminary data.</text>
</comment>
<dbReference type="Gene3D" id="3.40.30.10">
    <property type="entry name" value="Glutaredoxin"/>
    <property type="match status" value="1"/>
</dbReference>
<evidence type="ECO:0000313" key="3">
    <source>
        <dbReference type="EMBL" id="NMH67035.1"/>
    </source>
</evidence>
<dbReference type="PANTHER" id="PTHR30041">
    <property type="entry name" value="ARSENATE REDUCTASE"/>
    <property type="match status" value="1"/>
</dbReference>
<dbReference type="EMBL" id="JAAXYH010000021">
    <property type="protein sequence ID" value="NMH67035.1"/>
    <property type="molecule type" value="Genomic_DNA"/>
</dbReference>
<dbReference type="NCBIfam" id="NF008107">
    <property type="entry name" value="PRK10853.1"/>
    <property type="match status" value="1"/>
</dbReference>
<organism evidence="3 4">
    <name type="scientific">Shewanella salipaludis</name>
    <dbReference type="NCBI Taxonomy" id="2723052"/>
    <lineage>
        <taxon>Bacteria</taxon>
        <taxon>Pseudomonadati</taxon>
        <taxon>Pseudomonadota</taxon>
        <taxon>Gammaproteobacteria</taxon>
        <taxon>Alteromonadales</taxon>
        <taxon>Shewanellaceae</taxon>
        <taxon>Shewanella</taxon>
    </lineage>
</organism>
<dbReference type="AlphaFoldDB" id="A0A972G9H3"/>
<dbReference type="InterPro" id="IPR036249">
    <property type="entry name" value="Thioredoxin-like_sf"/>
</dbReference>
<dbReference type="SUPFAM" id="SSF52833">
    <property type="entry name" value="Thioredoxin-like"/>
    <property type="match status" value="1"/>
</dbReference>
<dbReference type="PANTHER" id="PTHR30041:SF8">
    <property type="entry name" value="PROTEIN YFFB"/>
    <property type="match status" value="1"/>
</dbReference>
<dbReference type="CDD" id="cd03035">
    <property type="entry name" value="ArsC_Yffb"/>
    <property type="match status" value="1"/>
</dbReference>
<sequence length="119" mass="13437">MTLSGTKIYGIKNCDTVKKARKWLESNQLDIPFHDFREQGLDETLLSAWVDALGWEAVFNKRSTSYRALSDADKADIDAPKAILLMLAQPTLIKRPVLVDAERVQTGFSDTAYSAWFKL</sequence>
<evidence type="ECO:0000256" key="2">
    <source>
        <dbReference type="PROSITE-ProRule" id="PRU01282"/>
    </source>
</evidence>
<reference evidence="3" key="1">
    <citation type="submission" date="2020-04" db="EMBL/GenBank/DDBJ databases">
        <title>Description of Shewanella salipaludis sp. nov., isolated from a salt marsh.</title>
        <authorList>
            <person name="Park S."/>
            <person name="Yoon J.-H."/>
        </authorList>
    </citation>
    <scope>NUCLEOTIDE SEQUENCE</scope>
    <source>
        <strain evidence="3">SHSM-M6</strain>
    </source>
</reference>
<gene>
    <name evidence="3" type="ORF">HC757_17905</name>
</gene>
<protein>
    <submittedName>
        <fullName evidence="3">ArsC family reductase</fullName>
    </submittedName>
</protein>
<keyword evidence="4" id="KW-1185">Reference proteome</keyword>
<evidence type="ECO:0000256" key="1">
    <source>
        <dbReference type="ARBA" id="ARBA00007198"/>
    </source>
</evidence>
<proteinExistence type="inferred from homology"/>
<dbReference type="Pfam" id="PF03960">
    <property type="entry name" value="ArsC"/>
    <property type="match status" value="1"/>
</dbReference>
<accession>A0A972G9H3</accession>
<comment type="similarity">
    <text evidence="1 2">Belongs to the ArsC family.</text>
</comment>
<dbReference type="PROSITE" id="PS51353">
    <property type="entry name" value="ARSC"/>
    <property type="match status" value="1"/>
</dbReference>
<dbReference type="RefSeq" id="WP_169565816.1">
    <property type="nucleotide sequence ID" value="NZ_JAAXYH010000021.1"/>
</dbReference>
<dbReference type="NCBIfam" id="TIGR01617">
    <property type="entry name" value="arsC_related"/>
    <property type="match status" value="1"/>
</dbReference>
<name>A0A972G9H3_9GAMM</name>
<dbReference type="Proteomes" id="UP000737113">
    <property type="component" value="Unassembled WGS sequence"/>
</dbReference>
<dbReference type="InterPro" id="IPR006660">
    <property type="entry name" value="Arsenate_reductase-like"/>
</dbReference>